<dbReference type="OrthoDB" id="9787219at2"/>
<evidence type="ECO:0000256" key="1">
    <source>
        <dbReference type="ARBA" id="ARBA00023002"/>
    </source>
</evidence>
<feature type="domain" description="D-isomer specific 2-hydroxyacid dehydrogenase NAD-binding" evidence="3">
    <location>
        <begin position="108"/>
        <end position="280"/>
    </location>
</feature>
<dbReference type="GO" id="GO:0030267">
    <property type="term" value="F:glyoxylate reductase (NADPH) activity"/>
    <property type="evidence" value="ECO:0007669"/>
    <property type="project" value="UniProtKB-EC"/>
</dbReference>
<dbReference type="PANTHER" id="PTHR43333:SF1">
    <property type="entry name" value="D-ISOMER SPECIFIC 2-HYDROXYACID DEHYDROGENASE NAD-BINDING DOMAIN-CONTAINING PROTEIN"/>
    <property type="match status" value="1"/>
</dbReference>
<name>A0A345D8B9_9BURK</name>
<dbReference type="GO" id="GO:0051287">
    <property type="term" value="F:NAD binding"/>
    <property type="evidence" value="ECO:0007669"/>
    <property type="project" value="InterPro"/>
</dbReference>
<keyword evidence="2" id="KW-0520">NAD</keyword>
<dbReference type="EMBL" id="CP031124">
    <property type="protein sequence ID" value="AXF84607.1"/>
    <property type="molecule type" value="Genomic_DNA"/>
</dbReference>
<protein>
    <submittedName>
        <fullName evidence="4">Glyoxylate/hydroxypyruvate reductase A</fullName>
        <ecNumber evidence="4">1.1.1.79</ecNumber>
    </submittedName>
</protein>
<evidence type="ECO:0000259" key="3">
    <source>
        <dbReference type="Pfam" id="PF02826"/>
    </source>
</evidence>
<accession>A0A345D8B9</accession>
<keyword evidence="5" id="KW-1185">Reference proteome</keyword>
<proteinExistence type="predicted"/>
<gene>
    <name evidence="4" type="primary">ghrA</name>
    <name evidence="4" type="ORF">DTO96_100316</name>
</gene>
<dbReference type="SUPFAM" id="SSF52283">
    <property type="entry name" value="Formate/glycerate dehydrogenase catalytic domain-like"/>
    <property type="match status" value="1"/>
</dbReference>
<dbReference type="Pfam" id="PF02826">
    <property type="entry name" value="2-Hacid_dh_C"/>
    <property type="match status" value="1"/>
</dbReference>
<evidence type="ECO:0000256" key="2">
    <source>
        <dbReference type="ARBA" id="ARBA00023027"/>
    </source>
</evidence>
<evidence type="ECO:0000313" key="5">
    <source>
        <dbReference type="Proteomes" id="UP000252182"/>
    </source>
</evidence>
<organism evidence="4 5">
    <name type="scientific">Ephemeroptericola cinctiostellae</name>
    <dbReference type="NCBI Taxonomy" id="2268024"/>
    <lineage>
        <taxon>Bacteria</taxon>
        <taxon>Pseudomonadati</taxon>
        <taxon>Pseudomonadota</taxon>
        <taxon>Betaproteobacteria</taxon>
        <taxon>Burkholderiales</taxon>
        <taxon>Burkholderiaceae</taxon>
        <taxon>Ephemeroptericola</taxon>
    </lineage>
</organism>
<dbReference type="AlphaFoldDB" id="A0A345D8B9"/>
<dbReference type="Proteomes" id="UP000252182">
    <property type="component" value="Chromosome"/>
</dbReference>
<dbReference type="PANTHER" id="PTHR43333">
    <property type="entry name" value="2-HACID_DH_C DOMAIN-CONTAINING PROTEIN"/>
    <property type="match status" value="1"/>
</dbReference>
<dbReference type="RefSeq" id="WP_114561889.1">
    <property type="nucleotide sequence ID" value="NZ_CP031124.1"/>
</dbReference>
<dbReference type="EC" id="1.1.1.79" evidence="4"/>
<dbReference type="KEGG" id="hyf:DTO96_100316"/>
<dbReference type="SUPFAM" id="SSF51735">
    <property type="entry name" value="NAD(P)-binding Rossmann-fold domains"/>
    <property type="match status" value="1"/>
</dbReference>
<dbReference type="CDD" id="cd05300">
    <property type="entry name" value="2-Hacid_dh_1"/>
    <property type="match status" value="1"/>
</dbReference>
<dbReference type="InterPro" id="IPR036291">
    <property type="entry name" value="NAD(P)-bd_dom_sf"/>
</dbReference>
<sequence>MTGLILSKAANIYLKLSEAHGLDASTWHAFAQVEALRELSIEKRQQITWMLAEPNLATDAIAMLPNLKWLQSTWAGIDRLLGAGSPKHFTLTNIKGLFAPLMSEYALSHILAHERQLLTHHDAFTRRTWHEHTTGVIRGKTVMLLGMGSIGGGMAHIFKALGLHVIGIMHTPRPVPGVDEVGALKDLAILLPRADYVINVLPNTPDTQDIFDAAFFAQMPTHALFMNVGRGQSVIEADLAEALQTGVIAAAVLDVYRNEPLPIDHVFWDTPHLTLTSHTAAPSFPEEVFEIFKDNLERFSTGQALCHVVDFNKGY</sequence>
<reference evidence="5" key="1">
    <citation type="submission" date="2018-07" db="EMBL/GenBank/DDBJ databases">
        <authorList>
            <person name="Kim H."/>
        </authorList>
    </citation>
    <scope>NUCLEOTIDE SEQUENCE [LARGE SCALE GENOMIC DNA]</scope>
    <source>
        <strain evidence="5">F02</strain>
    </source>
</reference>
<keyword evidence="1 4" id="KW-0560">Oxidoreductase</keyword>
<keyword evidence="4" id="KW-0670">Pyruvate</keyword>
<dbReference type="InterPro" id="IPR006140">
    <property type="entry name" value="D-isomer_DH_NAD-bd"/>
</dbReference>
<evidence type="ECO:0000313" key="4">
    <source>
        <dbReference type="EMBL" id="AXF84607.1"/>
    </source>
</evidence>
<dbReference type="Gene3D" id="3.40.50.720">
    <property type="entry name" value="NAD(P)-binding Rossmann-like Domain"/>
    <property type="match status" value="2"/>
</dbReference>